<name>A0A5J4WLK4_9EUKA</name>
<accession>A0A5J4WLK4</accession>
<evidence type="ECO:0000313" key="1">
    <source>
        <dbReference type="EMBL" id="KAA6395693.1"/>
    </source>
</evidence>
<comment type="caution">
    <text evidence="1">The sequence shown here is derived from an EMBL/GenBank/DDBJ whole genome shotgun (WGS) entry which is preliminary data.</text>
</comment>
<proteinExistence type="predicted"/>
<dbReference type="AlphaFoldDB" id="A0A5J4WLK4"/>
<evidence type="ECO:0000313" key="2">
    <source>
        <dbReference type="Proteomes" id="UP000324800"/>
    </source>
</evidence>
<gene>
    <name evidence="1" type="ORF">EZS28_008780</name>
</gene>
<reference evidence="1 2" key="1">
    <citation type="submission" date="2019-03" db="EMBL/GenBank/DDBJ databases">
        <title>Single cell metagenomics reveals metabolic interactions within the superorganism composed of flagellate Streblomastix strix and complex community of Bacteroidetes bacteria on its surface.</title>
        <authorList>
            <person name="Treitli S.C."/>
            <person name="Kolisko M."/>
            <person name="Husnik F."/>
            <person name="Keeling P."/>
            <person name="Hampl V."/>
        </authorList>
    </citation>
    <scope>NUCLEOTIDE SEQUENCE [LARGE SCALE GENOMIC DNA]</scope>
    <source>
        <strain evidence="1">ST1C</strain>
    </source>
</reference>
<protein>
    <submittedName>
        <fullName evidence="1">Uncharacterized protein</fullName>
    </submittedName>
</protein>
<sequence length="110" mass="12698">MKHRSPSPKLQSPSSSVIGSDRWMLTQASNDIHLIQQNMYRQYIDQYIMNKFKPTLSQLYPLQSDIHDETEKDEGNPHEAWSLPLLRFVCNVVGNKGNSFAFVLKDMDSI</sequence>
<dbReference type="EMBL" id="SNRW01001614">
    <property type="protein sequence ID" value="KAA6395693.1"/>
    <property type="molecule type" value="Genomic_DNA"/>
</dbReference>
<organism evidence="1 2">
    <name type="scientific">Streblomastix strix</name>
    <dbReference type="NCBI Taxonomy" id="222440"/>
    <lineage>
        <taxon>Eukaryota</taxon>
        <taxon>Metamonada</taxon>
        <taxon>Preaxostyla</taxon>
        <taxon>Oxymonadida</taxon>
        <taxon>Streblomastigidae</taxon>
        <taxon>Streblomastix</taxon>
    </lineage>
</organism>
<dbReference type="Proteomes" id="UP000324800">
    <property type="component" value="Unassembled WGS sequence"/>
</dbReference>